<dbReference type="RefSeq" id="WP_209457417.1">
    <property type="nucleotide sequence ID" value="NZ_BAAACS010000016.1"/>
</dbReference>
<organism evidence="3 4">
    <name type="scientific">Metaclostridioides mangenotii</name>
    <dbReference type="NCBI Taxonomy" id="1540"/>
    <lineage>
        <taxon>Bacteria</taxon>
        <taxon>Bacillati</taxon>
        <taxon>Bacillota</taxon>
        <taxon>Clostridia</taxon>
        <taxon>Peptostreptococcales</taxon>
        <taxon>Peptostreptococcaceae</taxon>
        <taxon>Metaclostridioides</taxon>
    </lineage>
</organism>
<keyword evidence="1" id="KW-0812">Transmembrane</keyword>
<feature type="domain" description="VanZ-like" evidence="2">
    <location>
        <begin position="20"/>
        <end position="153"/>
    </location>
</feature>
<evidence type="ECO:0000256" key="1">
    <source>
        <dbReference type="SAM" id="Phobius"/>
    </source>
</evidence>
<dbReference type="EMBL" id="JAGGJX010000006">
    <property type="protein sequence ID" value="MBP1856050.1"/>
    <property type="molecule type" value="Genomic_DNA"/>
</dbReference>
<gene>
    <name evidence="3" type="ORF">J2Z43_002452</name>
</gene>
<dbReference type="InterPro" id="IPR053150">
    <property type="entry name" value="Teicoplanin_resist-assoc"/>
</dbReference>
<reference evidence="3 4" key="1">
    <citation type="submission" date="2021-03" db="EMBL/GenBank/DDBJ databases">
        <title>Genomic Encyclopedia of Type Strains, Phase IV (KMG-IV): sequencing the most valuable type-strain genomes for metagenomic binning, comparative biology and taxonomic classification.</title>
        <authorList>
            <person name="Goeker M."/>
        </authorList>
    </citation>
    <scope>NUCLEOTIDE SEQUENCE [LARGE SCALE GENOMIC DNA]</scope>
    <source>
        <strain evidence="3 4">DSM 1289</strain>
    </source>
</reference>
<dbReference type="PANTHER" id="PTHR36834:SF1">
    <property type="entry name" value="INTEGRAL MEMBRANE PROTEIN"/>
    <property type="match status" value="1"/>
</dbReference>
<sequence length="426" mass="48336">MENKVEKKNSKGRYILYTIFIIYLLVLFKIVLFKYKPLVDIIKGDIGTSFRSANLIPFKTILEFFSIGMEDNNLIWAFSNIFGNICIFMPLGYFLPLFFEKFRSLKNVVIATLTLSMFFELSQYFGYLGSLDIDDLILNTLGGVSGYLVYIVIKKLISDEKKLNQATIILSTIACIGAFIIAREQFGSLLGLTSHEVTTIGQENIPQREPDIIGTYLNTKDEKIYMYKGMVAENSSDIDFLEKMNVEINDETKFYCTEVDELKNESIITYKELSKEEFFKYESYSILKVWYDESNNDIVGTIEVSKKLSTSDSAVTIESNEKKEIHGNIEEINNRGIVINLITVQEFEDGSSVSVAGRDGHANLVRVEFSSDAKFTLNIGKANGDIIERKDCTKKDIEIKDTVALKGTKKGDIFIADDIEITRVVE</sequence>
<evidence type="ECO:0000259" key="2">
    <source>
        <dbReference type="Pfam" id="PF04892"/>
    </source>
</evidence>
<feature type="transmembrane region" description="Helical" evidence="1">
    <location>
        <begin position="74"/>
        <end position="96"/>
    </location>
</feature>
<dbReference type="Proteomes" id="UP000767291">
    <property type="component" value="Unassembled WGS sequence"/>
</dbReference>
<accession>A0ABS4EDM6</accession>
<feature type="transmembrane region" description="Helical" evidence="1">
    <location>
        <begin position="108"/>
        <end position="130"/>
    </location>
</feature>
<keyword evidence="1" id="KW-1133">Transmembrane helix</keyword>
<proteinExistence type="predicted"/>
<keyword evidence="4" id="KW-1185">Reference proteome</keyword>
<feature type="transmembrane region" description="Helical" evidence="1">
    <location>
        <begin position="165"/>
        <end position="182"/>
    </location>
</feature>
<dbReference type="Pfam" id="PF04892">
    <property type="entry name" value="VanZ"/>
    <property type="match status" value="1"/>
</dbReference>
<name>A0ABS4EDM6_9FIRM</name>
<feature type="transmembrane region" description="Helical" evidence="1">
    <location>
        <begin position="14"/>
        <end position="33"/>
    </location>
</feature>
<dbReference type="PANTHER" id="PTHR36834">
    <property type="entry name" value="MEMBRANE PROTEIN-RELATED"/>
    <property type="match status" value="1"/>
</dbReference>
<feature type="transmembrane region" description="Helical" evidence="1">
    <location>
        <begin position="136"/>
        <end position="153"/>
    </location>
</feature>
<evidence type="ECO:0000313" key="3">
    <source>
        <dbReference type="EMBL" id="MBP1856050.1"/>
    </source>
</evidence>
<comment type="caution">
    <text evidence="3">The sequence shown here is derived from an EMBL/GenBank/DDBJ whole genome shotgun (WGS) entry which is preliminary data.</text>
</comment>
<protein>
    <submittedName>
        <fullName evidence="3">Glycopeptide antibiotics resistance protein</fullName>
    </submittedName>
</protein>
<evidence type="ECO:0000313" key="4">
    <source>
        <dbReference type="Proteomes" id="UP000767291"/>
    </source>
</evidence>
<keyword evidence="1" id="KW-0472">Membrane</keyword>
<dbReference type="InterPro" id="IPR006976">
    <property type="entry name" value="VanZ-like"/>
</dbReference>